<dbReference type="Pfam" id="PF00326">
    <property type="entry name" value="Peptidase_S9"/>
    <property type="match status" value="1"/>
</dbReference>
<keyword evidence="4" id="KW-0732">Signal</keyword>
<evidence type="ECO:0000259" key="5">
    <source>
        <dbReference type="Pfam" id="PF00326"/>
    </source>
</evidence>
<feature type="chain" id="PRO_5021808452" evidence="4">
    <location>
        <begin position="25"/>
        <end position="717"/>
    </location>
</feature>
<comment type="caution">
    <text evidence="7">The sequence shown here is derived from an EMBL/GenBank/DDBJ whole genome shotgun (WGS) entry which is preliminary data.</text>
</comment>
<dbReference type="GO" id="GO:0070012">
    <property type="term" value="F:oligopeptidase activity"/>
    <property type="evidence" value="ECO:0007669"/>
    <property type="project" value="TreeGrafter"/>
</dbReference>
<feature type="signal peptide" evidence="4">
    <location>
        <begin position="1"/>
        <end position="24"/>
    </location>
</feature>
<evidence type="ECO:0000256" key="1">
    <source>
        <dbReference type="ARBA" id="ARBA00022670"/>
    </source>
</evidence>
<dbReference type="InterPro" id="IPR029058">
    <property type="entry name" value="AB_hydrolase_fold"/>
</dbReference>
<dbReference type="Gene3D" id="3.40.50.1820">
    <property type="entry name" value="alpha/beta hydrolase"/>
    <property type="match status" value="1"/>
</dbReference>
<reference evidence="7 8" key="1">
    <citation type="submission" date="2019-07" db="EMBL/GenBank/DDBJ databases">
        <title>Whole genome shotgun sequence of Acetobacter oeni NBRC 105207.</title>
        <authorList>
            <person name="Hosoyama A."/>
            <person name="Uohara A."/>
            <person name="Ohji S."/>
            <person name="Ichikawa N."/>
        </authorList>
    </citation>
    <scope>NUCLEOTIDE SEQUENCE [LARGE SCALE GENOMIC DNA]</scope>
    <source>
        <strain evidence="7 8">NBRC 105207</strain>
    </source>
</reference>
<dbReference type="PANTHER" id="PTHR42881">
    <property type="entry name" value="PROLYL ENDOPEPTIDASE"/>
    <property type="match status" value="1"/>
</dbReference>
<evidence type="ECO:0000256" key="2">
    <source>
        <dbReference type="ARBA" id="ARBA00022801"/>
    </source>
</evidence>
<dbReference type="GO" id="GO:0005829">
    <property type="term" value="C:cytosol"/>
    <property type="evidence" value="ECO:0007669"/>
    <property type="project" value="TreeGrafter"/>
</dbReference>
<dbReference type="InterPro" id="IPR002470">
    <property type="entry name" value="Peptidase_S9A"/>
</dbReference>
<dbReference type="InterPro" id="IPR001375">
    <property type="entry name" value="Peptidase_S9_cat"/>
</dbReference>
<dbReference type="InterPro" id="IPR051167">
    <property type="entry name" value="Prolyl_oligopep/macrocyclase"/>
</dbReference>
<name>A0A511XLT8_9PROT</name>
<organism evidence="7 8">
    <name type="scientific">Acetobacter oeni</name>
    <dbReference type="NCBI Taxonomy" id="304077"/>
    <lineage>
        <taxon>Bacteria</taxon>
        <taxon>Pseudomonadati</taxon>
        <taxon>Pseudomonadota</taxon>
        <taxon>Alphaproteobacteria</taxon>
        <taxon>Acetobacterales</taxon>
        <taxon>Acetobacteraceae</taxon>
        <taxon>Acetobacter</taxon>
    </lineage>
</organism>
<dbReference type="RefSeq" id="WP_242011893.1">
    <property type="nucleotide sequence ID" value="NZ_BJYG01000029.1"/>
</dbReference>
<keyword evidence="2" id="KW-0378">Hydrolase</keyword>
<sequence length="717" mass="78918">MRAFHMWPLAILTSGMLVSATARAAPGHPLISSAALSDVHGAEALDWVAAQNKKTFDVLQSDPRYPDFYASALAARQSHERLAKPRFLGNHVWNFWQDDHHPRGIWRQTTLASYRQELTGWVTKLDVDALAKREHENWIFQGAGCLEPKERFCLVSLSEGGEDADTLREFDTQAGLFVLNGFVLPRSKQTAAWVDRDTLLVSRDWDGTGATLTTSGYPFVVRRVVRGQPLDQAIEIARGEKTDVAVDPETLTDGDSNSLLIIHRSPTFFTNRFAVLKGMDTAFHGASPGGLRWLALPEHIDLQGMLHGRLILSLNEPWTPAASRTIPSGSLVSVDPSAPDQDVEILYTPAATEALDEVAVTRNTVVVTYFDNVRGRAMVLRSSGKPGKIWSRVVLPLPDLSTVHIADADRNSDAAFLTVEGYTDPPQLWLVGASQAGAEKIRQIPAQFDASNLAVEQLWAKSSDGTRIPYFLVRPKGMVADGSHPTLLTAYGGFQASYTPTYSPETGRLWLNQGGVYAVANIRGGGEFGPAWHEAGRKTHRQRVYDDFAAVGRDLISRHITSASHLGIRGRSNGGLLMGVEFTQHPDLWNAAVIGVPLLDMLHYETMAAGASWADEYGSVNVPDERRFLESISPLQHLRTGVHYPTPFIFTSTTDDRVGPVHARRFAARLEDIGSPFYYYEDTEGGHSGTVNAQEVAHEQALEAVYLLRQLAEPESK</sequence>
<dbReference type="SUPFAM" id="SSF53474">
    <property type="entry name" value="alpha/beta-Hydrolases"/>
    <property type="match status" value="1"/>
</dbReference>
<dbReference type="Proteomes" id="UP000321746">
    <property type="component" value="Unassembled WGS sequence"/>
</dbReference>
<evidence type="ECO:0000313" key="8">
    <source>
        <dbReference type="Proteomes" id="UP000321746"/>
    </source>
</evidence>
<protein>
    <submittedName>
        <fullName evidence="7">Peptidase</fullName>
    </submittedName>
</protein>
<dbReference type="Pfam" id="PF02897">
    <property type="entry name" value="Peptidase_S9_N"/>
    <property type="match status" value="1"/>
</dbReference>
<proteinExistence type="predicted"/>
<dbReference type="Gene3D" id="2.130.10.120">
    <property type="entry name" value="Prolyl oligopeptidase, N-terminal domain"/>
    <property type="match status" value="1"/>
</dbReference>
<feature type="domain" description="Peptidase S9 prolyl oligopeptidase catalytic" evidence="5">
    <location>
        <begin position="510"/>
        <end position="712"/>
    </location>
</feature>
<keyword evidence="1" id="KW-0645">Protease</keyword>
<dbReference type="GO" id="GO:0004252">
    <property type="term" value="F:serine-type endopeptidase activity"/>
    <property type="evidence" value="ECO:0007669"/>
    <property type="project" value="InterPro"/>
</dbReference>
<feature type="domain" description="Peptidase S9A N-terminal" evidence="6">
    <location>
        <begin position="36"/>
        <end position="429"/>
    </location>
</feature>
<evidence type="ECO:0000313" key="7">
    <source>
        <dbReference type="EMBL" id="GEN63915.1"/>
    </source>
</evidence>
<evidence type="ECO:0000259" key="6">
    <source>
        <dbReference type="Pfam" id="PF02897"/>
    </source>
</evidence>
<evidence type="ECO:0000256" key="3">
    <source>
        <dbReference type="ARBA" id="ARBA00022825"/>
    </source>
</evidence>
<dbReference type="EMBL" id="BJYG01000029">
    <property type="protein sequence ID" value="GEN63915.1"/>
    <property type="molecule type" value="Genomic_DNA"/>
</dbReference>
<gene>
    <name evidence="7" type="ORF">AOE01nite_21390</name>
</gene>
<dbReference type="AlphaFoldDB" id="A0A511XLT8"/>
<dbReference type="PRINTS" id="PR00862">
    <property type="entry name" value="PROLIGOPTASE"/>
</dbReference>
<dbReference type="SUPFAM" id="SSF50993">
    <property type="entry name" value="Peptidase/esterase 'gauge' domain"/>
    <property type="match status" value="1"/>
</dbReference>
<dbReference type="PANTHER" id="PTHR42881:SF13">
    <property type="entry name" value="PROLYL ENDOPEPTIDASE"/>
    <property type="match status" value="1"/>
</dbReference>
<keyword evidence="8" id="KW-1185">Reference proteome</keyword>
<dbReference type="InterPro" id="IPR023302">
    <property type="entry name" value="Pept_S9A_N"/>
</dbReference>
<keyword evidence="3" id="KW-0720">Serine protease</keyword>
<dbReference type="GO" id="GO:0006508">
    <property type="term" value="P:proteolysis"/>
    <property type="evidence" value="ECO:0007669"/>
    <property type="project" value="UniProtKB-KW"/>
</dbReference>
<evidence type="ECO:0000256" key="4">
    <source>
        <dbReference type="SAM" id="SignalP"/>
    </source>
</evidence>
<accession>A0A511XLT8</accession>